<dbReference type="Proteomes" id="UP000548423">
    <property type="component" value="Unassembled WGS sequence"/>
</dbReference>
<sequence length="202" mass="23213">MKNKYNELIKGLTDKELLSHLYLTQILLLGITFILGILLFDHFSYLRSIDFSDVRILLIGVSAGAAVVIVDIILMKLLPKSFYDDGGLNERIFKNRSVLHIAWIAALVAFSEELLFRGVIQTKVGLILASLIFAIIHFRYLFNWFLFSNIVILSFFIGSVYEWSNNLALTMIMHFTIDFLLGLYIKYKHTIDVDEQEGLLNE</sequence>
<keyword evidence="1" id="KW-0472">Membrane</keyword>
<name>A0A852TAE3_9BACI</name>
<evidence type="ECO:0000313" key="4">
    <source>
        <dbReference type="Proteomes" id="UP000548423"/>
    </source>
</evidence>
<dbReference type="Pfam" id="PF02517">
    <property type="entry name" value="Rce1-like"/>
    <property type="match status" value="1"/>
</dbReference>
<reference evidence="4" key="1">
    <citation type="submission" date="2020-07" db="EMBL/GenBank/DDBJ databases">
        <authorList>
            <person name="Partida-Martinez L."/>
            <person name="Huntemann M."/>
            <person name="Clum A."/>
            <person name="Wang J."/>
            <person name="Palaniappan K."/>
            <person name="Ritter S."/>
            <person name="Chen I.-M."/>
            <person name="Stamatis D."/>
            <person name="Reddy T."/>
            <person name="O'Malley R."/>
            <person name="Daum C."/>
            <person name="Shapiro N."/>
            <person name="Ivanova N."/>
            <person name="Kyrpides N."/>
            <person name="Woyke T."/>
        </authorList>
    </citation>
    <scope>NUCLEOTIDE SEQUENCE [LARGE SCALE GENOMIC DNA]</scope>
    <source>
        <strain evidence="4">AT2.8</strain>
    </source>
</reference>
<accession>A0A852TAE3</accession>
<gene>
    <name evidence="3" type="ORF">F4694_001594</name>
</gene>
<evidence type="ECO:0000259" key="2">
    <source>
        <dbReference type="Pfam" id="PF02517"/>
    </source>
</evidence>
<feature type="domain" description="CAAX prenyl protease 2/Lysostaphin resistance protein A-like" evidence="2">
    <location>
        <begin position="97"/>
        <end position="180"/>
    </location>
</feature>
<feature type="transmembrane region" description="Helical" evidence="1">
    <location>
        <begin position="98"/>
        <end position="120"/>
    </location>
</feature>
<feature type="transmembrane region" description="Helical" evidence="1">
    <location>
        <begin position="56"/>
        <end position="78"/>
    </location>
</feature>
<comment type="caution">
    <text evidence="3">The sequence shown here is derived from an EMBL/GenBank/DDBJ whole genome shotgun (WGS) entry which is preliminary data.</text>
</comment>
<feature type="transmembrane region" description="Helical" evidence="1">
    <location>
        <begin position="167"/>
        <end position="185"/>
    </location>
</feature>
<organism evidence="3 4">
    <name type="scientific">Neobacillus niacini</name>
    <dbReference type="NCBI Taxonomy" id="86668"/>
    <lineage>
        <taxon>Bacteria</taxon>
        <taxon>Bacillati</taxon>
        <taxon>Bacillota</taxon>
        <taxon>Bacilli</taxon>
        <taxon>Bacillales</taxon>
        <taxon>Bacillaceae</taxon>
        <taxon>Neobacillus</taxon>
    </lineage>
</organism>
<dbReference type="InterPro" id="IPR003675">
    <property type="entry name" value="Rce1/LyrA-like_dom"/>
</dbReference>
<dbReference type="GO" id="GO:0080120">
    <property type="term" value="P:CAAX-box protein maturation"/>
    <property type="evidence" value="ECO:0007669"/>
    <property type="project" value="UniProtKB-ARBA"/>
</dbReference>
<keyword evidence="1" id="KW-0812">Transmembrane</keyword>
<dbReference type="GO" id="GO:0004175">
    <property type="term" value="F:endopeptidase activity"/>
    <property type="evidence" value="ECO:0007669"/>
    <property type="project" value="UniProtKB-ARBA"/>
</dbReference>
<feature type="transmembrane region" description="Helical" evidence="1">
    <location>
        <begin position="141"/>
        <end position="161"/>
    </location>
</feature>
<proteinExistence type="predicted"/>
<evidence type="ECO:0000313" key="3">
    <source>
        <dbReference type="EMBL" id="NYE04845.1"/>
    </source>
</evidence>
<feature type="transmembrane region" description="Helical" evidence="1">
    <location>
        <begin position="20"/>
        <end position="44"/>
    </location>
</feature>
<reference evidence="4" key="2">
    <citation type="submission" date="2020-08" db="EMBL/GenBank/DDBJ databases">
        <title>The Agave Microbiome: Exploring the role of microbial communities in plant adaptations to desert environments.</title>
        <authorList>
            <person name="Partida-Martinez L.P."/>
        </authorList>
    </citation>
    <scope>NUCLEOTIDE SEQUENCE [LARGE SCALE GENOMIC DNA]</scope>
    <source>
        <strain evidence="4">AT2.8</strain>
    </source>
</reference>
<keyword evidence="1" id="KW-1133">Transmembrane helix</keyword>
<protein>
    <recommendedName>
        <fullName evidence="2">CAAX prenyl protease 2/Lysostaphin resistance protein A-like domain-containing protein</fullName>
    </recommendedName>
</protein>
<evidence type="ECO:0000256" key="1">
    <source>
        <dbReference type="SAM" id="Phobius"/>
    </source>
</evidence>
<dbReference type="EMBL" id="JACCBX010000003">
    <property type="protein sequence ID" value="NYE04845.1"/>
    <property type="molecule type" value="Genomic_DNA"/>
</dbReference>
<dbReference type="AlphaFoldDB" id="A0A852TAE3"/>